<name>A0AAE2UVG2_AGRVI</name>
<keyword evidence="1" id="KW-1133">Transmembrane helix</keyword>
<dbReference type="GO" id="GO:0016787">
    <property type="term" value="F:hydrolase activity"/>
    <property type="evidence" value="ECO:0007669"/>
    <property type="project" value="UniProtKB-KW"/>
</dbReference>
<keyword evidence="2" id="KW-0378">Hydrolase</keyword>
<feature type="transmembrane region" description="Helical" evidence="1">
    <location>
        <begin position="34"/>
        <end position="52"/>
    </location>
</feature>
<accession>A0AAE2UVG2</accession>
<dbReference type="Pfam" id="PF12710">
    <property type="entry name" value="HAD"/>
    <property type="match status" value="1"/>
</dbReference>
<dbReference type="Gene3D" id="3.40.50.1000">
    <property type="entry name" value="HAD superfamily/HAD-like"/>
    <property type="match status" value="1"/>
</dbReference>
<dbReference type="AlphaFoldDB" id="A0AAE2UVG2"/>
<dbReference type="Proteomes" id="UP000655037">
    <property type="component" value="Unassembled WGS sequence"/>
</dbReference>
<dbReference type="InterPro" id="IPR036412">
    <property type="entry name" value="HAD-like_sf"/>
</dbReference>
<dbReference type="InterPro" id="IPR023214">
    <property type="entry name" value="HAD_sf"/>
</dbReference>
<sequence length="220" mass="24471">MQDIESAVFDLDETLLNWDSTAAWILERVRGSGWRFVLAALALPFAGPLIVFPPLRRWGTSVFLWITTFGLSEHALKASFARFADRVNAGKQPRLAWHDKGLAELRHYLNQGSRVAVATGAPLWIAAPLAACIDSRIQVVGSGLHHVLGGWVLSDHCRHERKCIALGGIGFSGRWTAAYTDSFDDLPILMRATRAFAINSSSRKRKKFDANGLNIQYLNW</sequence>
<evidence type="ECO:0000256" key="1">
    <source>
        <dbReference type="SAM" id="Phobius"/>
    </source>
</evidence>
<dbReference type="RefSeq" id="WP_156532058.1">
    <property type="nucleotide sequence ID" value="NZ_JACXXJ020000003.1"/>
</dbReference>
<protein>
    <submittedName>
        <fullName evidence="2">Haloacid dehalogenase-like hydrolase</fullName>
    </submittedName>
</protein>
<evidence type="ECO:0000313" key="3">
    <source>
        <dbReference type="Proteomes" id="UP000655037"/>
    </source>
</evidence>
<dbReference type="SUPFAM" id="SSF56784">
    <property type="entry name" value="HAD-like"/>
    <property type="match status" value="1"/>
</dbReference>
<proteinExistence type="predicted"/>
<comment type="caution">
    <text evidence="2">The sequence shown here is derived from an EMBL/GenBank/DDBJ whole genome shotgun (WGS) entry which is preliminary data.</text>
</comment>
<dbReference type="Gene3D" id="1.20.1440.100">
    <property type="entry name" value="SG protein - dephosphorylation function"/>
    <property type="match status" value="1"/>
</dbReference>
<evidence type="ECO:0000313" key="2">
    <source>
        <dbReference type="EMBL" id="MBF2713824.1"/>
    </source>
</evidence>
<gene>
    <name evidence="2" type="ORF">IEI95_006055</name>
</gene>
<organism evidence="2 3">
    <name type="scientific">Agrobacterium vitis</name>
    <name type="common">Rhizobium vitis</name>
    <dbReference type="NCBI Taxonomy" id="373"/>
    <lineage>
        <taxon>Bacteria</taxon>
        <taxon>Pseudomonadati</taxon>
        <taxon>Pseudomonadota</taxon>
        <taxon>Alphaproteobacteria</taxon>
        <taxon>Hyphomicrobiales</taxon>
        <taxon>Rhizobiaceae</taxon>
        <taxon>Rhizobium/Agrobacterium group</taxon>
        <taxon>Agrobacterium</taxon>
    </lineage>
</organism>
<reference evidence="2" key="1">
    <citation type="submission" date="2020-11" db="EMBL/GenBank/DDBJ databases">
        <title>Agrobacterium vitis strain K377 genome.</title>
        <authorList>
            <person name="Xi H."/>
        </authorList>
    </citation>
    <scope>NUCLEOTIDE SEQUENCE</scope>
    <source>
        <strain evidence="2">K377</strain>
    </source>
</reference>
<keyword evidence="1" id="KW-0812">Transmembrane</keyword>
<dbReference type="EMBL" id="JACXXJ020000003">
    <property type="protein sequence ID" value="MBF2713824.1"/>
    <property type="molecule type" value="Genomic_DNA"/>
</dbReference>
<keyword evidence="1" id="KW-0472">Membrane</keyword>